<evidence type="ECO:0000313" key="1">
    <source>
        <dbReference type="EMBL" id="WVZ88364.1"/>
    </source>
</evidence>
<keyword evidence="2" id="KW-1185">Reference proteome</keyword>
<organism evidence="1 2">
    <name type="scientific">Paspalum notatum var. saurae</name>
    <dbReference type="NCBI Taxonomy" id="547442"/>
    <lineage>
        <taxon>Eukaryota</taxon>
        <taxon>Viridiplantae</taxon>
        <taxon>Streptophyta</taxon>
        <taxon>Embryophyta</taxon>
        <taxon>Tracheophyta</taxon>
        <taxon>Spermatophyta</taxon>
        <taxon>Magnoliopsida</taxon>
        <taxon>Liliopsida</taxon>
        <taxon>Poales</taxon>
        <taxon>Poaceae</taxon>
        <taxon>PACMAD clade</taxon>
        <taxon>Panicoideae</taxon>
        <taxon>Andropogonodae</taxon>
        <taxon>Paspaleae</taxon>
        <taxon>Paspalinae</taxon>
        <taxon>Paspalum</taxon>
    </lineage>
</organism>
<evidence type="ECO:0000313" key="2">
    <source>
        <dbReference type="Proteomes" id="UP001341281"/>
    </source>
</evidence>
<protein>
    <submittedName>
        <fullName evidence="1">Uncharacterized protein</fullName>
    </submittedName>
</protein>
<dbReference type="Proteomes" id="UP001341281">
    <property type="component" value="Chromosome 08"/>
</dbReference>
<reference evidence="1 2" key="1">
    <citation type="submission" date="2024-02" db="EMBL/GenBank/DDBJ databases">
        <title>High-quality chromosome-scale genome assembly of Pensacola bahiagrass (Paspalum notatum Flugge var. saurae).</title>
        <authorList>
            <person name="Vega J.M."/>
            <person name="Podio M."/>
            <person name="Orjuela J."/>
            <person name="Siena L.A."/>
            <person name="Pessino S.C."/>
            <person name="Combes M.C."/>
            <person name="Mariac C."/>
            <person name="Albertini E."/>
            <person name="Pupilli F."/>
            <person name="Ortiz J.P.A."/>
            <person name="Leblanc O."/>
        </authorList>
    </citation>
    <scope>NUCLEOTIDE SEQUENCE [LARGE SCALE GENOMIC DNA]</scope>
    <source>
        <strain evidence="1">R1</strain>
        <tissue evidence="1">Leaf</tissue>
    </source>
</reference>
<accession>A0AAQ3U9X4</accession>
<sequence>MVLPCQVGFQETGYARAEDSLDHPQHTIFALPLDNPEVGLVAMHHPERSRKHDMKVIQKMVAMPMTIQNKARQQGIYESIHHDLLVDFRNCEFGSMNITHLFPQDKGFANIQQGYDHTKTGEEHSAL</sequence>
<dbReference type="AlphaFoldDB" id="A0AAQ3U9X4"/>
<dbReference type="EMBL" id="CP144752">
    <property type="protein sequence ID" value="WVZ88364.1"/>
    <property type="molecule type" value="Genomic_DNA"/>
</dbReference>
<gene>
    <name evidence="1" type="ORF">U9M48_034894</name>
</gene>
<name>A0AAQ3U9X4_PASNO</name>
<proteinExistence type="predicted"/>